<evidence type="ECO:0000313" key="3">
    <source>
        <dbReference type="Proteomes" id="UP001281614"/>
    </source>
</evidence>
<sequence>MRRNPSRMPPVPQNHTIAGASHRSPRNTPNFPSPPSPTLPVTCSSLTRPPAMHAIPHPI</sequence>
<name>A0AAD9YHE1_COLKA</name>
<evidence type="ECO:0000313" key="2">
    <source>
        <dbReference type="EMBL" id="KAK2768089.1"/>
    </source>
</evidence>
<feature type="region of interest" description="Disordered" evidence="1">
    <location>
        <begin position="1"/>
        <end position="59"/>
    </location>
</feature>
<dbReference type="Proteomes" id="UP001281614">
    <property type="component" value="Unassembled WGS sequence"/>
</dbReference>
<protein>
    <submittedName>
        <fullName evidence="2">Uncharacterized protein</fullName>
    </submittedName>
</protein>
<reference evidence="2" key="1">
    <citation type="submission" date="2023-02" db="EMBL/GenBank/DDBJ databases">
        <title>Colletotrichum kahawae CIFC_Que2 genome sequencing and assembly.</title>
        <authorList>
            <person name="Baroncelli R."/>
        </authorList>
    </citation>
    <scope>NUCLEOTIDE SEQUENCE</scope>
    <source>
        <strain evidence="2">CIFC_Que2</strain>
    </source>
</reference>
<evidence type="ECO:0000256" key="1">
    <source>
        <dbReference type="SAM" id="MobiDB-lite"/>
    </source>
</evidence>
<keyword evidence="3" id="KW-1185">Reference proteome</keyword>
<organism evidence="2 3">
    <name type="scientific">Colletotrichum kahawae</name>
    <name type="common">Coffee berry disease fungus</name>
    <dbReference type="NCBI Taxonomy" id="34407"/>
    <lineage>
        <taxon>Eukaryota</taxon>
        <taxon>Fungi</taxon>
        <taxon>Dikarya</taxon>
        <taxon>Ascomycota</taxon>
        <taxon>Pezizomycotina</taxon>
        <taxon>Sordariomycetes</taxon>
        <taxon>Hypocreomycetidae</taxon>
        <taxon>Glomerellales</taxon>
        <taxon>Glomerellaceae</taxon>
        <taxon>Colletotrichum</taxon>
        <taxon>Colletotrichum gloeosporioides species complex</taxon>
    </lineage>
</organism>
<dbReference type="EMBL" id="VYYT01000113">
    <property type="protein sequence ID" value="KAK2768089.1"/>
    <property type="molecule type" value="Genomic_DNA"/>
</dbReference>
<comment type="caution">
    <text evidence="2">The sequence shown here is derived from an EMBL/GenBank/DDBJ whole genome shotgun (WGS) entry which is preliminary data.</text>
</comment>
<accession>A0AAD9YHE1</accession>
<dbReference type="AlphaFoldDB" id="A0AAD9YHE1"/>
<gene>
    <name evidence="2" type="ORF">CKAH01_04657</name>
</gene>
<proteinExistence type="predicted"/>